<comment type="caution">
    <text evidence="1">The sequence shown here is derived from an EMBL/GenBank/DDBJ whole genome shotgun (WGS) entry which is preliminary data.</text>
</comment>
<proteinExistence type="predicted"/>
<dbReference type="Proteomes" id="UP000603227">
    <property type="component" value="Unassembled WGS sequence"/>
</dbReference>
<accession>A0A918Z3E5</accession>
<reference evidence="1" key="2">
    <citation type="submission" date="2020-09" db="EMBL/GenBank/DDBJ databases">
        <authorList>
            <person name="Sun Q."/>
            <person name="Zhou Y."/>
        </authorList>
    </citation>
    <scope>NUCLEOTIDE SEQUENCE</scope>
    <source>
        <strain evidence="1">CGMCC 4.7403</strain>
    </source>
</reference>
<dbReference type="RefSeq" id="WP_189784957.1">
    <property type="nucleotide sequence ID" value="NZ_BNAT01000020.1"/>
</dbReference>
<gene>
    <name evidence="1" type="ORF">GCM10017771_53000</name>
</gene>
<name>A0A918Z3E5_9ACTN</name>
<dbReference type="AlphaFoldDB" id="A0A918Z3E5"/>
<evidence type="ECO:0000313" key="1">
    <source>
        <dbReference type="EMBL" id="GHE35276.1"/>
    </source>
</evidence>
<evidence type="ECO:0000313" key="2">
    <source>
        <dbReference type="Proteomes" id="UP000603227"/>
    </source>
</evidence>
<protein>
    <submittedName>
        <fullName evidence="1">Uncharacterized protein</fullName>
    </submittedName>
</protein>
<dbReference type="EMBL" id="BNAT01000020">
    <property type="protein sequence ID" value="GHE35276.1"/>
    <property type="molecule type" value="Genomic_DNA"/>
</dbReference>
<organism evidence="1 2">
    <name type="scientific">Streptomyces capitiformicae</name>
    <dbReference type="NCBI Taxonomy" id="2014920"/>
    <lineage>
        <taxon>Bacteria</taxon>
        <taxon>Bacillati</taxon>
        <taxon>Actinomycetota</taxon>
        <taxon>Actinomycetes</taxon>
        <taxon>Kitasatosporales</taxon>
        <taxon>Streptomycetaceae</taxon>
        <taxon>Streptomyces</taxon>
    </lineage>
</organism>
<sequence length="89" mass="9441">MTLSPSLPLVAGCTLHFEPRSPAETYPGDWRPGTFVLDDNGTRMEVATPAAPLAHLTGQINLSDAGQDDGDLYSEFELADFDTDSEGGA</sequence>
<reference evidence="1" key="1">
    <citation type="journal article" date="2014" name="Int. J. Syst. Evol. Microbiol.">
        <title>Complete genome sequence of Corynebacterium casei LMG S-19264T (=DSM 44701T), isolated from a smear-ripened cheese.</title>
        <authorList>
            <consortium name="US DOE Joint Genome Institute (JGI-PGF)"/>
            <person name="Walter F."/>
            <person name="Albersmeier A."/>
            <person name="Kalinowski J."/>
            <person name="Ruckert C."/>
        </authorList>
    </citation>
    <scope>NUCLEOTIDE SEQUENCE</scope>
    <source>
        <strain evidence="1">CGMCC 4.7403</strain>
    </source>
</reference>
<keyword evidence="2" id="KW-1185">Reference proteome</keyword>